<dbReference type="EMBL" id="JDSS02000007">
    <property type="protein sequence ID" value="KFB69823.1"/>
    <property type="molecule type" value="Genomic_DNA"/>
</dbReference>
<dbReference type="SMART" id="SM00448">
    <property type="entry name" value="REC"/>
    <property type="match status" value="1"/>
</dbReference>
<evidence type="ECO:0000259" key="10">
    <source>
        <dbReference type="PROSITE" id="PS50112"/>
    </source>
</evidence>
<reference evidence="12 13" key="1">
    <citation type="submission" date="2014-07" db="EMBL/GenBank/DDBJ databases">
        <title>Expanding our view of genomic diversity in Candidatus Accumulibacter clades.</title>
        <authorList>
            <person name="Skennerton C.T."/>
            <person name="Barr J.J."/>
            <person name="Slater F.R."/>
            <person name="Bond P.L."/>
            <person name="Tyson G.W."/>
        </authorList>
    </citation>
    <scope>NUCLEOTIDE SEQUENCE [LARGE SCALE GENOMIC DNA]</scope>
    <source>
        <strain evidence="13">SK-01</strain>
    </source>
</reference>
<dbReference type="PROSITE" id="PS50112">
    <property type="entry name" value="PAS"/>
    <property type="match status" value="1"/>
</dbReference>
<dbReference type="Proteomes" id="UP000019812">
    <property type="component" value="Unassembled WGS sequence"/>
</dbReference>
<dbReference type="InterPro" id="IPR035965">
    <property type="entry name" value="PAS-like_dom_sf"/>
</dbReference>
<dbReference type="CDD" id="cd00130">
    <property type="entry name" value="PAS"/>
    <property type="match status" value="1"/>
</dbReference>
<dbReference type="SUPFAM" id="SSF47384">
    <property type="entry name" value="Homodimeric domain of signal transducing histidine kinase"/>
    <property type="match status" value="1"/>
</dbReference>
<evidence type="ECO:0000259" key="9">
    <source>
        <dbReference type="PROSITE" id="PS50110"/>
    </source>
</evidence>
<dbReference type="InterPro" id="IPR000700">
    <property type="entry name" value="PAS-assoc_C"/>
</dbReference>
<sequence>MTTMTSLPTPMTALAAESISRLGELAPEIVVVDDTPANLKLLATLLTEQGYRVRPASSGALALRSVHAKAPDLILLDVRMPELDGYAVCRQLKADPHTCAIPVIFISALNESTDKVQSFSVGGVDFITKPFEPAEVLARVKTHLELRRLQQELERRVEARTADLAQAHHALQVSEERLQRVIEATSDGVWDWNLQSGETFFSDRWYTMLGYAPGEFAASYAAWQERLHPDDAAAAEAAVRAHLDGQSPEVDIELRMRTQKGDWQWVHDRGKVMERATTGEPLRMVGTQADIAARKRAEEQLEQYRAGLEERVAARTAELDKAREQLLQSEKLTALSHLVSGMAHELNTPLGNARTMAGALDEHLRQFTTAVNAGMLRHSQLDTFLDRCREAVDLLERNTARAANLIGQFKEIVVDQSSLRRRRFDLRQTIGQILFALQPQFAGAAHRVDLDIPDKLVLDSYPGPLEQVITHLVGNSLTHGFVDMASGLINIRAVALDATQVQIDYADNGAGIPEVIRHRVFEPFIKTRLGSGGSGLGLYITHTLVTGTLGGTIRLLDHRGPGVSFRLTLPLSAPERQGAERPSAELPA</sequence>
<dbReference type="CDD" id="cd00082">
    <property type="entry name" value="HisKA"/>
    <property type="match status" value="1"/>
</dbReference>
<evidence type="ECO:0000313" key="12">
    <source>
        <dbReference type="EMBL" id="KFB69823.1"/>
    </source>
</evidence>
<gene>
    <name evidence="12" type="primary">pleD_3</name>
    <name evidence="12" type="ORF">CAPSK01_000536</name>
</gene>
<accession>A0A084Y529</accession>
<organism evidence="12 13">
    <name type="scientific">Candidatus Accumulibacter vicinus</name>
    <dbReference type="NCBI Taxonomy" id="2954382"/>
    <lineage>
        <taxon>Bacteria</taxon>
        <taxon>Pseudomonadati</taxon>
        <taxon>Pseudomonadota</taxon>
        <taxon>Betaproteobacteria</taxon>
        <taxon>Candidatus Accumulibacter</taxon>
    </lineage>
</organism>
<dbReference type="InterPro" id="IPR003594">
    <property type="entry name" value="HATPase_dom"/>
</dbReference>
<dbReference type="InterPro" id="IPR011006">
    <property type="entry name" value="CheY-like_superfamily"/>
</dbReference>
<dbReference type="NCBIfam" id="TIGR00229">
    <property type="entry name" value="sensory_box"/>
    <property type="match status" value="1"/>
</dbReference>
<name>A0A084Y529_9PROT</name>
<dbReference type="GO" id="GO:0009927">
    <property type="term" value="F:histidine phosphotransfer kinase activity"/>
    <property type="evidence" value="ECO:0007669"/>
    <property type="project" value="TreeGrafter"/>
</dbReference>
<feature type="modified residue" description="4-aspartylphosphate" evidence="6">
    <location>
        <position position="77"/>
    </location>
</feature>
<dbReference type="InterPro" id="IPR001789">
    <property type="entry name" value="Sig_transdc_resp-reg_receiver"/>
</dbReference>
<comment type="catalytic activity">
    <reaction evidence="1">
        <text>ATP + protein L-histidine = ADP + protein N-phospho-L-histidine.</text>
        <dbReference type="EC" id="2.7.13.3"/>
    </reaction>
</comment>
<dbReference type="SMART" id="SM00387">
    <property type="entry name" value="HATPase_c"/>
    <property type="match status" value="1"/>
</dbReference>
<dbReference type="SMART" id="SM00086">
    <property type="entry name" value="PAC"/>
    <property type="match status" value="1"/>
</dbReference>
<dbReference type="SMART" id="SM00091">
    <property type="entry name" value="PAS"/>
    <property type="match status" value="1"/>
</dbReference>
<feature type="domain" description="PAC" evidence="11">
    <location>
        <begin position="250"/>
        <end position="303"/>
    </location>
</feature>
<evidence type="ECO:0000256" key="3">
    <source>
        <dbReference type="ARBA" id="ARBA00022553"/>
    </source>
</evidence>
<dbReference type="PROSITE" id="PS50113">
    <property type="entry name" value="PAC"/>
    <property type="match status" value="1"/>
</dbReference>
<evidence type="ECO:0000259" key="11">
    <source>
        <dbReference type="PROSITE" id="PS50113"/>
    </source>
</evidence>
<dbReference type="InterPro" id="IPR036097">
    <property type="entry name" value="HisK_dim/P_sf"/>
</dbReference>
<dbReference type="PANTHER" id="PTHR43047:SF66">
    <property type="entry name" value="HISKA"/>
    <property type="match status" value="1"/>
</dbReference>
<dbReference type="SUPFAM" id="SSF55785">
    <property type="entry name" value="PYP-like sensor domain (PAS domain)"/>
    <property type="match status" value="1"/>
</dbReference>
<dbReference type="PROSITE" id="PS50109">
    <property type="entry name" value="HIS_KIN"/>
    <property type="match status" value="1"/>
</dbReference>
<dbReference type="Pfam" id="PF08447">
    <property type="entry name" value="PAS_3"/>
    <property type="match status" value="1"/>
</dbReference>
<dbReference type="AlphaFoldDB" id="A0A084Y529"/>
<dbReference type="Gene3D" id="1.10.287.130">
    <property type="match status" value="1"/>
</dbReference>
<evidence type="ECO:0000259" key="8">
    <source>
        <dbReference type="PROSITE" id="PS50109"/>
    </source>
</evidence>
<dbReference type="STRING" id="1457154.CAPSK01_000536"/>
<dbReference type="Gene3D" id="3.30.565.10">
    <property type="entry name" value="Histidine kinase-like ATPase, C-terminal domain"/>
    <property type="match status" value="1"/>
</dbReference>
<dbReference type="SUPFAM" id="SSF52172">
    <property type="entry name" value="CheY-like"/>
    <property type="match status" value="1"/>
</dbReference>
<keyword evidence="4" id="KW-0808">Transferase</keyword>
<dbReference type="PROSITE" id="PS50110">
    <property type="entry name" value="RESPONSE_REGULATORY"/>
    <property type="match status" value="1"/>
</dbReference>
<dbReference type="InterPro" id="IPR005467">
    <property type="entry name" value="His_kinase_dom"/>
</dbReference>
<evidence type="ECO:0000256" key="6">
    <source>
        <dbReference type="PROSITE-ProRule" id="PRU00169"/>
    </source>
</evidence>
<feature type="domain" description="Response regulatory" evidence="9">
    <location>
        <begin position="28"/>
        <end position="144"/>
    </location>
</feature>
<dbReference type="GO" id="GO:0000155">
    <property type="term" value="F:phosphorelay sensor kinase activity"/>
    <property type="evidence" value="ECO:0007669"/>
    <property type="project" value="InterPro"/>
</dbReference>
<feature type="coiled-coil region" evidence="7">
    <location>
        <begin position="294"/>
        <end position="325"/>
    </location>
</feature>
<keyword evidence="3 6" id="KW-0597">Phosphoprotein</keyword>
<dbReference type="CDD" id="cd00075">
    <property type="entry name" value="HATPase"/>
    <property type="match status" value="1"/>
</dbReference>
<dbReference type="CDD" id="cd19920">
    <property type="entry name" value="REC_PA4781-like"/>
    <property type="match status" value="1"/>
</dbReference>
<evidence type="ECO:0000256" key="4">
    <source>
        <dbReference type="ARBA" id="ARBA00022679"/>
    </source>
</evidence>
<keyword evidence="7" id="KW-0175">Coiled coil</keyword>
<evidence type="ECO:0000256" key="5">
    <source>
        <dbReference type="ARBA" id="ARBA00022777"/>
    </source>
</evidence>
<feature type="domain" description="Histidine kinase" evidence="8">
    <location>
        <begin position="341"/>
        <end position="573"/>
    </location>
</feature>
<dbReference type="InterPro" id="IPR036890">
    <property type="entry name" value="HATPase_C_sf"/>
</dbReference>
<dbReference type="InterPro" id="IPR003661">
    <property type="entry name" value="HisK_dim/P_dom"/>
</dbReference>
<dbReference type="InterPro" id="IPR001610">
    <property type="entry name" value="PAC"/>
</dbReference>
<feature type="domain" description="PAS" evidence="10">
    <location>
        <begin position="174"/>
        <end position="246"/>
    </location>
</feature>
<dbReference type="InterPro" id="IPR013655">
    <property type="entry name" value="PAS_fold_3"/>
</dbReference>
<dbReference type="Gene3D" id="3.30.450.20">
    <property type="entry name" value="PAS domain"/>
    <property type="match status" value="1"/>
</dbReference>
<dbReference type="PRINTS" id="PR00344">
    <property type="entry name" value="BCTRLSENSOR"/>
</dbReference>
<dbReference type="RefSeq" id="WP_337958525.1">
    <property type="nucleotide sequence ID" value="NZ_JDSS02000007.1"/>
</dbReference>
<dbReference type="SMART" id="SM00388">
    <property type="entry name" value="HisKA"/>
    <property type="match status" value="1"/>
</dbReference>
<dbReference type="InterPro" id="IPR000014">
    <property type="entry name" value="PAS"/>
</dbReference>
<comment type="caution">
    <text evidence="12">The sequence shown here is derived from an EMBL/GenBank/DDBJ whole genome shotgun (WGS) entry which is preliminary data.</text>
</comment>
<dbReference type="GO" id="GO:0005886">
    <property type="term" value="C:plasma membrane"/>
    <property type="evidence" value="ECO:0007669"/>
    <property type="project" value="TreeGrafter"/>
</dbReference>
<proteinExistence type="predicted"/>
<dbReference type="Pfam" id="PF00072">
    <property type="entry name" value="Response_reg"/>
    <property type="match status" value="1"/>
</dbReference>
<dbReference type="SUPFAM" id="SSF55874">
    <property type="entry name" value="ATPase domain of HSP90 chaperone/DNA topoisomerase II/histidine kinase"/>
    <property type="match status" value="1"/>
</dbReference>
<evidence type="ECO:0000256" key="7">
    <source>
        <dbReference type="SAM" id="Coils"/>
    </source>
</evidence>
<protein>
    <recommendedName>
        <fullName evidence="2">histidine kinase</fullName>
        <ecNumber evidence="2">2.7.13.3</ecNumber>
    </recommendedName>
</protein>
<evidence type="ECO:0000256" key="2">
    <source>
        <dbReference type="ARBA" id="ARBA00012438"/>
    </source>
</evidence>
<dbReference type="EC" id="2.7.13.3" evidence="2"/>
<evidence type="ECO:0000313" key="13">
    <source>
        <dbReference type="Proteomes" id="UP000019812"/>
    </source>
</evidence>
<dbReference type="PANTHER" id="PTHR43047">
    <property type="entry name" value="TWO-COMPONENT HISTIDINE PROTEIN KINASE"/>
    <property type="match status" value="1"/>
</dbReference>
<dbReference type="Gene3D" id="3.40.50.2300">
    <property type="match status" value="1"/>
</dbReference>
<keyword evidence="5" id="KW-0418">Kinase</keyword>
<dbReference type="Pfam" id="PF02518">
    <property type="entry name" value="HATPase_c"/>
    <property type="match status" value="1"/>
</dbReference>
<evidence type="ECO:0000256" key="1">
    <source>
        <dbReference type="ARBA" id="ARBA00000085"/>
    </source>
</evidence>
<dbReference type="InterPro" id="IPR004358">
    <property type="entry name" value="Sig_transdc_His_kin-like_C"/>
</dbReference>